<proteinExistence type="inferred from homology"/>
<dbReference type="NCBIfam" id="TIGR00688">
    <property type="entry name" value="rarD"/>
    <property type="match status" value="1"/>
</dbReference>
<dbReference type="PANTHER" id="PTHR22911:SF137">
    <property type="entry name" value="SOLUTE CARRIER FAMILY 35 MEMBER G2-RELATED"/>
    <property type="match status" value="1"/>
</dbReference>
<feature type="transmembrane region" description="Helical" evidence="8">
    <location>
        <begin position="126"/>
        <end position="144"/>
    </location>
</feature>
<dbReference type="RefSeq" id="WP_153239691.1">
    <property type="nucleotide sequence ID" value="NZ_CP036422.1"/>
</dbReference>
<keyword evidence="5 8" id="KW-0812">Transmembrane</keyword>
<evidence type="ECO:0000256" key="7">
    <source>
        <dbReference type="ARBA" id="ARBA00023136"/>
    </source>
</evidence>
<gene>
    <name evidence="10" type="primary">rarD</name>
    <name evidence="10" type="ORF">EY643_13270</name>
</gene>
<dbReference type="Pfam" id="PF00892">
    <property type="entry name" value="EamA"/>
    <property type="match status" value="1"/>
</dbReference>
<dbReference type="Proteomes" id="UP000326287">
    <property type="component" value="Chromosome"/>
</dbReference>
<dbReference type="InterPro" id="IPR004626">
    <property type="entry name" value="RarD"/>
</dbReference>
<evidence type="ECO:0000313" key="11">
    <source>
        <dbReference type="Proteomes" id="UP000326287"/>
    </source>
</evidence>
<dbReference type="SUPFAM" id="SSF103481">
    <property type="entry name" value="Multidrug resistance efflux transporter EmrE"/>
    <property type="match status" value="2"/>
</dbReference>
<dbReference type="InterPro" id="IPR000620">
    <property type="entry name" value="EamA_dom"/>
</dbReference>
<dbReference type="AlphaFoldDB" id="A0A5P9NLQ0"/>
<keyword evidence="3" id="KW-0813">Transport</keyword>
<feature type="transmembrane region" description="Helical" evidence="8">
    <location>
        <begin position="37"/>
        <end position="58"/>
    </location>
</feature>
<evidence type="ECO:0000256" key="5">
    <source>
        <dbReference type="ARBA" id="ARBA00022692"/>
    </source>
</evidence>
<evidence type="ECO:0000256" key="2">
    <source>
        <dbReference type="ARBA" id="ARBA00007362"/>
    </source>
</evidence>
<name>A0A5P9NLQ0_9GAMM</name>
<accession>A0A5P9NLQ0</accession>
<evidence type="ECO:0000256" key="8">
    <source>
        <dbReference type="SAM" id="Phobius"/>
    </source>
</evidence>
<feature type="domain" description="EamA" evidence="9">
    <location>
        <begin position="6"/>
        <end position="140"/>
    </location>
</feature>
<sequence>MSDQRRGALYGVTAYLIWGFAALYWMQTEPVDSRDLLAHRALWSVPFVFLCLLVSGRLAGALRLMTQPRVLGIMAIAALLGGTNWLIFLWAISNGQATEASLGYFLLPLLNVVIGLTVFNEKIDRAQQVGIAFAIAAVLLQFVYHGGLPLVALGLAGSFSLYGAIRKKVSVDSLEGLFIETLMMSPFALAWMLTHEWAGLGAHGLKVDLFLLGAGAFTAIPLITYVASSRLLPLTALGLIFYIGPTAQLLVALLVFKEPFDLVQAIAFGMVWVGLAFVTADSLRRSRRQRAAQKLE</sequence>
<feature type="transmembrane region" description="Helical" evidence="8">
    <location>
        <begin position="70"/>
        <end position="90"/>
    </location>
</feature>
<keyword evidence="11" id="KW-1185">Reference proteome</keyword>
<feature type="transmembrane region" description="Helical" evidence="8">
    <location>
        <begin position="234"/>
        <end position="256"/>
    </location>
</feature>
<feature type="transmembrane region" description="Helical" evidence="8">
    <location>
        <begin position="262"/>
        <end position="280"/>
    </location>
</feature>
<keyword evidence="4" id="KW-1003">Cell membrane</keyword>
<dbReference type="GO" id="GO:0005886">
    <property type="term" value="C:plasma membrane"/>
    <property type="evidence" value="ECO:0007669"/>
    <property type="project" value="UniProtKB-SubCell"/>
</dbReference>
<dbReference type="InterPro" id="IPR037185">
    <property type="entry name" value="EmrE-like"/>
</dbReference>
<evidence type="ECO:0000256" key="4">
    <source>
        <dbReference type="ARBA" id="ARBA00022475"/>
    </source>
</evidence>
<evidence type="ECO:0000256" key="1">
    <source>
        <dbReference type="ARBA" id="ARBA00004651"/>
    </source>
</evidence>
<protein>
    <submittedName>
        <fullName evidence="10">EamA family transporter RarD</fullName>
    </submittedName>
</protein>
<feature type="transmembrane region" description="Helical" evidence="8">
    <location>
        <begin position="209"/>
        <end position="227"/>
    </location>
</feature>
<dbReference type="EMBL" id="CP036422">
    <property type="protein sequence ID" value="QFU76549.1"/>
    <property type="molecule type" value="Genomic_DNA"/>
</dbReference>
<dbReference type="KEGG" id="halc:EY643_13270"/>
<reference evidence="10 11" key="1">
    <citation type="submission" date="2019-02" db="EMBL/GenBank/DDBJ databases">
        <authorList>
            <person name="Li S.-H."/>
        </authorList>
    </citation>
    <scope>NUCLEOTIDE SEQUENCE [LARGE SCALE GENOMIC DNA]</scope>
    <source>
        <strain evidence="10 11">IMCC14385</strain>
    </source>
</reference>
<dbReference type="OrthoDB" id="369870at2"/>
<evidence type="ECO:0000256" key="3">
    <source>
        <dbReference type="ARBA" id="ARBA00022448"/>
    </source>
</evidence>
<evidence type="ECO:0000256" key="6">
    <source>
        <dbReference type="ARBA" id="ARBA00022989"/>
    </source>
</evidence>
<comment type="subcellular location">
    <subcellularLocation>
        <location evidence="1">Cell membrane</location>
        <topology evidence="1">Multi-pass membrane protein</topology>
    </subcellularLocation>
</comment>
<keyword evidence="7 8" id="KW-0472">Membrane</keyword>
<feature type="transmembrane region" description="Helical" evidence="8">
    <location>
        <begin position="102"/>
        <end position="119"/>
    </location>
</feature>
<feature type="transmembrane region" description="Helical" evidence="8">
    <location>
        <begin position="7"/>
        <end position="25"/>
    </location>
</feature>
<evidence type="ECO:0000313" key="10">
    <source>
        <dbReference type="EMBL" id="QFU76549.1"/>
    </source>
</evidence>
<comment type="similarity">
    <text evidence="2">Belongs to the EamA transporter family.</text>
</comment>
<organism evidence="10 11">
    <name type="scientific">Halioglobus maricola</name>
    <dbReference type="NCBI Taxonomy" id="2601894"/>
    <lineage>
        <taxon>Bacteria</taxon>
        <taxon>Pseudomonadati</taxon>
        <taxon>Pseudomonadota</taxon>
        <taxon>Gammaproteobacteria</taxon>
        <taxon>Cellvibrionales</taxon>
        <taxon>Halieaceae</taxon>
        <taxon>Halioglobus</taxon>
    </lineage>
</organism>
<evidence type="ECO:0000259" key="9">
    <source>
        <dbReference type="Pfam" id="PF00892"/>
    </source>
</evidence>
<dbReference type="PANTHER" id="PTHR22911">
    <property type="entry name" value="ACYL-MALONYL CONDENSING ENZYME-RELATED"/>
    <property type="match status" value="1"/>
</dbReference>
<keyword evidence="6 8" id="KW-1133">Transmembrane helix</keyword>